<feature type="compositionally biased region" description="Polar residues" evidence="1">
    <location>
        <begin position="32"/>
        <end position="50"/>
    </location>
</feature>
<sequence>MSEEDQVLHVQPAHIVREILQVRFPDGFQLGGPQNSQNSAINEGAQGNQSQEAQETMFEVVFHCRCCMGQTKWVGRRQLVTVLGVHESMVKLKEDQAIKERKEAETRRNAEELYEFLGFSDVDWNNLKPTDFQSINFSTQEEEYPTLEELAMMEQLIFEEYQHRVKCLREAFRPSARASSRNKRRHMIDKAALQSTKDFLPHLGNIPQQLFQAQPTHRENKASSTINTQVSQLHEPMTLFQLTQGSLFHRLNVASQEEDQARSMERHQHYEEDFNREHEGRPHDQRVCGSSGAILMAEPRTEIEEEEKEHSQPGYYEGAQDEEDVENHTYRGNYENPEMRSPSFHRIPTDKQPRRSGSLSKKLEVYARLSQEKSCFEEVHMQESGFKGVVHIDGQRVKEQLSRSRERVHQNTPSKVSTQVMTRNQLRQIELKRDSEEWALPCEGQGLKKRELKGCLKNKKSPSHAFQEIPEDAMISSLSKPLSKKPALKRTSLQYQDNTHEFDTYPATRATQPKRQPQHGRDSLELARTRRNCSRRSEGSNNR</sequence>
<feature type="region of interest" description="Disordered" evidence="1">
    <location>
        <begin position="302"/>
        <end position="359"/>
    </location>
</feature>
<dbReference type="EMBL" id="RRYP01018197">
    <property type="protein sequence ID" value="TNV73737.1"/>
    <property type="molecule type" value="Genomic_DNA"/>
</dbReference>
<accession>A0A8J8NEX9</accession>
<organism evidence="2 3">
    <name type="scientific">Halteria grandinella</name>
    <dbReference type="NCBI Taxonomy" id="5974"/>
    <lineage>
        <taxon>Eukaryota</taxon>
        <taxon>Sar</taxon>
        <taxon>Alveolata</taxon>
        <taxon>Ciliophora</taxon>
        <taxon>Intramacronucleata</taxon>
        <taxon>Spirotrichea</taxon>
        <taxon>Stichotrichia</taxon>
        <taxon>Sporadotrichida</taxon>
        <taxon>Halteriidae</taxon>
        <taxon>Halteria</taxon>
    </lineage>
</organism>
<reference evidence="2" key="1">
    <citation type="submission" date="2019-06" db="EMBL/GenBank/DDBJ databases">
        <authorList>
            <person name="Zheng W."/>
        </authorList>
    </citation>
    <scope>NUCLEOTIDE SEQUENCE</scope>
    <source>
        <strain evidence="2">QDHG01</strain>
    </source>
</reference>
<dbReference type="Proteomes" id="UP000785679">
    <property type="component" value="Unassembled WGS sequence"/>
</dbReference>
<evidence type="ECO:0000256" key="1">
    <source>
        <dbReference type="SAM" id="MobiDB-lite"/>
    </source>
</evidence>
<feature type="compositionally biased region" description="Basic and acidic residues" evidence="1">
    <location>
        <begin position="519"/>
        <end position="528"/>
    </location>
</feature>
<proteinExistence type="predicted"/>
<feature type="region of interest" description="Disordered" evidence="1">
    <location>
        <begin position="31"/>
        <end position="50"/>
    </location>
</feature>
<protein>
    <submittedName>
        <fullName evidence="2">Uncharacterized protein</fullName>
    </submittedName>
</protein>
<keyword evidence="3" id="KW-1185">Reference proteome</keyword>
<feature type="compositionally biased region" description="Basic and acidic residues" evidence="1">
    <location>
        <begin position="259"/>
        <end position="286"/>
    </location>
</feature>
<dbReference type="AlphaFoldDB" id="A0A8J8NEX9"/>
<feature type="region of interest" description="Disordered" evidence="1">
    <location>
        <begin position="479"/>
        <end position="543"/>
    </location>
</feature>
<evidence type="ECO:0000313" key="2">
    <source>
        <dbReference type="EMBL" id="TNV73737.1"/>
    </source>
</evidence>
<comment type="caution">
    <text evidence="2">The sequence shown here is derived from an EMBL/GenBank/DDBJ whole genome shotgun (WGS) entry which is preliminary data.</text>
</comment>
<feature type="region of interest" description="Disordered" evidence="1">
    <location>
        <begin position="256"/>
        <end position="287"/>
    </location>
</feature>
<gene>
    <name evidence="2" type="ORF">FGO68_gene10912</name>
</gene>
<name>A0A8J8NEX9_HALGN</name>
<evidence type="ECO:0000313" key="3">
    <source>
        <dbReference type="Proteomes" id="UP000785679"/>
    </source>
</evidence>